<evidence type="ECO:0008006" key="3">
    <source>
        <dbReference type="Google" id="ProtNLM"/>
    </source>
</evidence>
<accession>A0AAV4E112</accession>
<evidence type="ECO:0000313" key="2">
    <source>
        <dbReference type="Proteomes" id="UP000735302"/>
    </source>
</evidence>
<name>A0AAV4E112_9GAST</name>
<sequence length="102" mass="11846">MNFLSDRKHVSATAFTGHKANPLITPQTSWKKLMEHKDDNLLLIDSRPYYMHRLVRPQPIWLGIAHPARIDEPPLVVISIGRIHTGHSIVSNYTFLETFWFL</sequence>
<dbReference type="Proteomes" id="UP000735302">
    <property type="component" value="Unassembled WGS sequence"/>
</dbReference>
<organism evidence="1 2">
    <name type="scientific">Plakobranchus ocellatus</name>
    <dbReference type="NCBI Taxonomy" id="259542"/>
    <lineage>
        <taxon>Eukaryota</taxon>
        <taxon>Metazoa</taxon>
        <taxon>Spiralia</taxon>
        <taxon>Lophotrochozoa</taxon>
        <taxon>Mollusca</taxon>
        <taxon>Gastropoda</taxon>
        <taxon>Heterobranchia</taxon>
        <taxon>Euthyneura</taxon>
        <taxon>Panpulmonata</taxon>
        <taxon>Sacoglossa</taxon>
        <taxon>Placobranchoidea</taxon>
        <taxon>Plakobranchidae</taxon>
        <taxon>Plakobranchus</taxon>
    </lineage>
</organism>
<evidence type="ECO:0000313" key="1">
    <source>
        <dbReference type="EMBL" id="GFO50293.1"/>
    </source>
</evidence>
<keyword evidence="2" id="KW-1185">Reference proteome</keyword>
<protein>
    <recommendedName>
        <fullName evidence="3">Rhodanese domain-containing protein</fullName>
    </recommendedName>
</protein>
<proteinExistence type="predicted"/>
<dbReference type="EMBL" id="BLXT01008609">
    <property type="protein sequence ID" value="GFO50293.1"/>
    <property type="molecule type" value="Genomic_DNA"/>
</dbReference>
<comment type="caution">
    <text evidence="1">The sequence shown here is derived from an EMBL/GenBank/DDBJ whole genome shotgun (WGS) entry which is preliminary data.</text>
</comment>
<gene>
    <name evidence="1" type="ORF">PoB_007679800</name>
</gene>
<reference evidence="1 2" key="1">
    <citation type="journal article" date="2021" name="Elife">
        <title>Chloroplast acquisition without the gene transfer in kleptoplastic sea slugs, Plakobranchus ocellatus.</title>
        <authorList>
            <person name="Maeda T."/>
            <person name="Takahashi S."/>
            <person name="Yoshida T."/>
            <person name="Shimamura S."/>
            <person name="Takaki Y."/>
            <person name="Nagai Y."/>
            <person name="Toyoda A."/>
            <person name="Suzuki Y."/>
            <person name="Arimoto A."/>
            <person name="Ishii H."/>
            <person name="Satoh N."/>
            <person name="Nishiyama T."/>
            <person name="Hasebe M."/>
            <person name="Maruyama T."/>
            <person name="Minagawa J."/>
            <person name="Obokata J."/>
            <person name="Shigenobu S."/>
        </authorList>
    </citation>
    <scope>NUCLEOTIDE SEQUENCE [LARGE SCALE GENOMIC DNA]</scope>
</reference>
<dbReference type="AlphaFoldDB" id="A0AAV4E112"/>